<accession>A0A1E3X8M1</accession>
<dbReference type="Gene3D" id="1.20.5.620">
    <property type="entry name" value="F1F0 ATP synthase subunit B, membrane domain"/>
    <property type="match status" value="1"/>
</dbReference>
<name>A0A1E3X8M1_9BACT</name>
<comment type="caution">
    <text evidence="1">The sequence shown here is derived from an EMBL/GenBank/DDBJ whole genome shotgun (WGS) entry which is preliminary data.</text>
</comment>
<dbReference type="EMBL" id="MAYW01000083">
    <property type="protein sequence ID" value="ODS31987.1"/>
    <property type="molecule type" value="Genomic_DNA"/>
</dbReference>
<sequence>MKSQENPKTNLNDLIQKIKSEGIQEAERKSEEIIKETELTASKILNKARQDAEAITDR</sequence>
<evidence type="ECO:0008006" key="3">
    <source>
        <dbReference type="Google" id="ProtNLM"/>
    </source>
</evidence>
<evidence type="ECO:0000313" key="1">
    <source>
        <dbReference type="EMBL" id="ODS31987.1"/>
    </source>
</evidence>
<reference evidence="1 2" key="1">
    <citation type="submission" date="2016-07" db="EMBL/GenBank/DDBJ databases">
        <title>Draft genome of Scalindua rubra, obtained from a brine-seawater interface in the Red Sea, sheds light on salt adaptation in anammox bacteria.</title>
        <authorList>
            <person name="Speth D.R."/>
            <person name="Lagkouvardos I."/>
            <person name="Wang Y."/>
            <person name="Qian P.-Y."/>
            <person name="Dutilh B.E."/>
            <person name="Jetten M.S."/>
        </authorList>
    </citation>
    <scope>NUCLEOTIDE SEQUENCE [LARGE SCALE GENOMIC DNA]</scope>
    <source>
        <strain evidence="1">BSI-1</strain>
    </source>
</reference>
<evidence type="ECO:0000313" key="2">
    <source>
        <dbReference type="Proteomes" id="UP000094056"/>
    </source>
</evidence>
<dbReference type="Proteomes" id="UP000094056">
    <property type="component" value="Unassembled WGS sequence"/>
</dbReference>
<gene>
    <name evidence="1" type="ORF">SCARUB_02875</name>
</gene>
<organism evidence="1 2">
    <name type="scientific">Candidatus Scalindua rubra</name>
    <dbReference type="NCBI Taxonomy" id="1872076"/>
    <lineage>
        <taxon>Bacteria</taxon>
        <taxon>Pseudomonadati</taxon>
        <taxon>Planctomycetota</taxon>
        <taxon>Candidatus Brocadiia</taxon>
        <taxon>Candidatus Brocadiales</taxon>
        <taxon>Candidatus Scalinduaceae</taxon>
        <taxon>Candidatus Scalindua</taxon>
    </lineage>
</organism>
<proteinExistence type="predicted"/>
<protein>
    <recommendedName>
        <fullName evidence="3">V-type ATP synthase subunit E</fullName>
    </recommendedName>
</protein>
<dbReference type="AlphaFoldDB" id="A0A1E3X8M1"/>